<dbReference type="Gene3D" id="3.40.50.2300">
    <property type="match status" value="1"/>
</dbReference>
<sequence>MMLSTHTGLGLERQGMFRSTERISKEETDNFDDEMQSDGNGPVEVSEGLQSVALIDNRTLRRECLRRSLVSQRISWVVAGYGSVEEWSTSEDLHPPLAAIVFHLGAQKATDAADQIKKIVSSAGALPVIVLADSDDIVQIVSALDYGVRGYIPSSVSIEVCVEAINLALAGGVYVPASSVFAIRQSITSDTSRNSRLVELFTPRQIKVADAIRQGKPNKIIAYELNMCESTVKVHIRNIMQKLKATNRTEIAYKIRDLFPSDTA</sequence>
<name>A0ABT2LM16_9HYPH</name>
<protein>
    <submittedName>
        <fullName evidence="3">Response regulator transcription factor</fullName>
    </submittedName>
</protein>
<accession>A0ABT2LM16</accession>
<dbReference type="RefSeq" id="WP_260902614.1">
    <property type="nucleotide sequence ID" value="NZ_JAOCZP010000003.1"/>
</dbReference>
<gene>
    <name evidence="3" type="ORF">N5A92_11025</name>
</gene>
<dbReference type="SMART" id="SM00421">
    <property type="entry name" value="HTH_LUXR"/>
    <property type="match status" value="1"/>
</dbReference>
<keyword evidence="4" id="KW-1185">Reference proteome</keyword>
<dbReference type="SUPFAM" id="SSF46894">
    <property type="entry name" value="C-terminal effector domain of the bipartite response regulators"/>
    <property type="match status" value="1"/>
</dbReference>
<dbReference type="Pfam" id="PF00196">
    <property type="entry name" value="GerE"/>
    <property type="match status" value="1"/>
</dbReference>
<dbReference type="InterPro" id="IPR011006">
    <property type="entry name" value="CheY-like_superfamily"/>
</dbReference>
<dbReference type="PANTHER" id="PTHR45566">
    <property type="entry name" value="HTH-TYPE TRANSCRIPTIONAL REGULATOR YHJB-RELATED"/>
    <property type="match status" value="1"/>
</dbReference>
<feature type="domain" description="HTH luxR-type" evidence="2">
    <location>
        <begin position="194"/>
        <end position="259"/>
    </location>
</feature>
<feature type="region of interest" description="Disordered" evidence="1">
    <location>
        <begin position="1"/>
        <end position="22"/>
    </location>
</feature>
<comment type="caution">
    <text evidence="3">The sequence shown here is derived from an EMBL/GenBank/DDBJ whole genome shotgun (WGS) entry which is preliminary data.</text>
</comment>
<evidence type="ECO:0000259" key="2">
    <source>
        <dbReference type="PROSITE" id="PS50043"/>
    </source>
</evidence>
<dbReference type="Proteomes" id="UP001320831">
    <property type="component" value="Unassembled WGS sequence"/>
</dbReference>
<dbReference type="PROSITE" id="PS00622">
    <property type="entry name" value="HTH_LUXR_1"/>
    <property type="match status" value="1"/>
</dbReference>
<dbReference type="PRINTS" id="PR00038">
    <property type="entry name" value="HTHLUXR"/>
</dbReference>
<dbReference type="InterPro" id="IPR000792">
    <property type="entry name" value="Tscrpt_reg_LuxR_C"/>
</dbReference>
<organism evidence="3 4">
    <name type="scientific">Chelativorans salis</name>
    <dbReference type="NCBI Taxonomy" id="2978478"/>
    <lineage>
        <taxon>Bacteria</taxon>
        <taxon>Pseudomonadati</taxon>
        <taxon>Pseudomonadota</taxon>
        <taxon>Alphaproteobacteria</taxon>
        <taxon>Hyphomicrobiales</taxon>
        <taxon>Phyllobacteriaceae</taxon>
        <taxon>Chelativorans</taxon>
    </lineage>
</organism>
<dbReference type="EMBL" id="JAOCZP010000003">
    <property type="protein sequence ID" value="MCT7375563.1"/>
    <property type="molecule type" value="Genomic_DNA"/>
</dbReference>
<dbReference type="InterPro" id="IPR051015">
    <property type="entry name" value="EvgA-like"/>
</dbReference>
<evidence type="ECO:0000313" key="3">
    <source>
        <dbReference type="EMBL" id="MCT7375563.1"/>
    </source>
</evidence>
<dbReference type="PROSITE" id="PS50043">
    <property type="entry name" value="HTH_LUXR_2"/>
    <property type="match status" value="1"/>
</dbReference>
<dbReference type="InterPro" id="IPR016032">
    <property type="entry name" value="Sig_transdc_resp-reg_C-effctor"/>
</dbReference>
<dbReference type="CDD" id="cd06170">
    <property type="entry name" value="LuxR_C_like"/>
    <property type="match status" value="1"/>
</dbReference>
<dbReference type="SUPFAM" id="SSF52172">
    <property type="entry name" value="CheY-like"/>
    <property type="match status" value="1"/>
</dbReference>
<evidence type="ECO:0000256" key="1">
    <source>
        <dbReference type="SAM" id="MobiDB-lite"/>
    </source>
</evidence>
<proteinExistence type="predicted"/>
<dbReference type="PANTHER" id="PTHR45566:SF1">
    <property type="entry name" value="HTH-TYPE TRANSCRIPTIONAL REGULATOR YHJB-RELATED"/>
    <property type="match status" value="1"/>
</dbReference>
<evidence type="ECO:0000313" key="4">
    <source>
        <dbReference type="Proteomes" id="UP001320831"/>
    </source>
</evidence>
<reference evidence="3 4" key="1">
    <citation type="submission" date="2022-09" db="EMBL/GenBank/DDBJ databases">
        <title>Chelativorans salina sp. nov., a novel slightly halophilic bacterium isolated from a saline lake sediment enrichment.</title>
        <authorList>
            <person name="Gao L."/>
            <person name="Fang B.-Z."/>
            <person name="Li W.-J."/>
        </authorList>
    </citation>
    <scope>NUCLEOTIDE SEQUENCE [LARGE SCALE GENOMIC DNA]</scope>
    <source>
        <strain evidence="3 4">EGI FJ00035</strain>
    </source>
</reference>